<dbReference type="Proteomes" id="UP000181981">
    <property type="component" value="Unassembled WGS sequence"/>
</dbReference>
<feature type="transmembrane region" description="Helical" evidence="1">
    <location>
        <begin position="47"/>
        <end position="66"/>
    </location>
</feature>
<dbReference type="EMBL" id="FOHT01000017">
    <property type="protein sequence ID" value="SET60298.1"/>
    <property type="molecule type" value="Genomic_DNA"/>
</dbReference>
<feature type="transmembrane region" description="Helical" evidence="1">
    <location>
        <begin position="108"/>
        <end position="129"/>
    </location>
</feature>
<name>A0A1I0FPD7_9BACT</name>
<feature type="domain" description="EamA" evidence="2">
    <location>
        <begin position="207"/>
        <end position="344"/>
    </location>
</feature>
<organism evidence="3 4">
    <name type="scientific">Draconibacterium orientale</name>
    <dbReference type="NCBI Taxonomy" id="1168034"/>
    <lineage>
        <taxon>Bacteria</taxon>
        <taxon>Pseudomonadati</taxon>
        <taxon>Bacteroidota</taxon>
        <taxon>Bacteroidia</taxon>
        <taxon>Marinilabiliales</taxon>
        <taxon>Prolixibacteraceae</taxon>
        <taxon>Draconibacterium</taxon>
    </lineage>
</organism>
<feature type="transmembrane region" description="Helical" evidence="1">
    <location>
        <begin position="141"/>
        <end position="160"/>
    </location>
</feature>
<dbReference type="Gene3D" id="1.10.3730.20">
    <property type="match status" value="1"/>
</dbReference>
<evidence type="ECO:0000313" key="4">
    <source>
        <dbReference type="Proteomes" id="UP000181981"/>
    </source>
</evidence>
<dbReference type="AlphaFoldDB" id="A0A1I0FPD7"/>
<feature type="transmembrane region" description="Helical" evidence="1">
    <location>
        <begin position="300"/>
        <end position="320"/>
    </location>
</feature>
<dbReference type="Pfam" id="PF00892">
    <property type="entry name" value="EamA"/>
    <property type="match status" value="2"/>
</dbReference>
<feature type="transmembrane region" description="Helical" evidence="1">
    <location>
        <begin position="277"/>
        <end position="294"/>
    </location>
</feature>
<accession>A0A1I0FPD7</accession>
<reference evidence="3 4" key="1">
    <citation type="submission" date="2016-10" db="EMBL/GenBank/DDBJ databases">
        <authorList>
            <person name="de Groot N.N."/>
        </authorList>
    </citation>
    <scope>NUCLEOTIDE SEQUENCE [LARGE SCALE GENOMIC DNA]</scope>
    <source>
        <strain evidence="3 4">DSM 25947</strain>
    </source>
</reference>
<feature type="domain" description="EamA" evidence="2">
    <location>
        <begin position="47"/>
        <end position="183"/>
    </location>
</feature>
<feature type="transmembrane region" description="Helical" evidence="1">
    <location>
        <begin position="205"/>
        <end position="224"/>
    </location>
</feature>
<gene>
    <name evidence="3" type="ORF">SAMN05444285_11775</name>
</gene>
<feature type="transmembrane region" description="Helical" evidence="1">
    <location>
        <begin position="327"/>
        <end position="344"/>
    </location>
</feature>
<evidence type="ECO:0000313" key="3">
    <source>
        <dbReference type="EMBL" id="SET60298.1"/>
    </source>
</evidence>
<evidence type="ECO:0000259" key="2">
    <source>
        <dbReference type="Pfam" id="PF00892"/>
    </source>
</evidence>
<keyword evidence="1" id="KW-1133">Transmembrane helix</keyword>
<sequence>MFFKTGGEEKILAFLSGSFFVTADLYLKEIGKYIGGNYYICRMQNHFGEIAGVLTAVFWTVTALAFESAGKKVGSLAVNLIRLVIAFFLVGAYSWVTRGFFFPSDASMYAWKWLAFSGLVGFVIGDLLLFQSFVLIGARIAMLLMALAPPFAALIGWLLLGEVLSPQSWLGMTVTMTGIIIVILKREKSEENGVKIRKFKSSYPIQGILLALGGAMGQAAGLVISKKGMGDYDAFSATQIRILAGTVGFSILFIFIKRWPRVWAALKNGPAMKRITLGAFFGPFLGVSFSLLAVQHTQAGIAATLMAIVPVLIIGPSILLFKEKVNWKEILGAVITVVGVAMFFL</sequence>
<keyword evidence="1" id="KW-0812">Transmembrane</keyword>
<dbReference type="SUPFAM" id="SSF103481">
    <property type="entry name" value="Multidrug resistance efflux transporter EmrE"/>
    <property type="match status" value="2"/>
</dbReference>
<dbReference type="PANTHER" id="PTHR22911:SF137">
    <property type="entry name" value="SOLUTE CARRIER FAMILY 35 MEMBER G2-RELATED"/>
    <property type="match status" value="1"/>
</dbReference>
<dbReference type="InterPro" id="IPR037185">
    <property type="entry name" value="EmrE-like"/>
</dbReference>
<protein>
    <submittedName>
        <fullName evidence="3">Uncharacterized membrane protein</fullName>
    </submittedName>
</protein>
<evidence type="ECO:0000256" key="1">
    <source>
        <dbReference type="SAM" id="Phobius"/>
    </source>
</evidence>
<feature type="transmembrane region" description="Helical" evidence="1">
    <location>
        <begin position="166"/>
        <end position="184"/>
    </location>
</feature>
<dbReference type="GO" id="GO:0016020">
    <property type="term" value="C:membrane"/>
    <property type="evidence" value="ECO:0007669"/>
    <property type="project" value="InterPro"/>
</dbReference>
<dbReference type="PANTHER" id="PTHR22911">
    <property type="entry name" value="ACYL-MALONYL CONDENSING ENZYME-RELATED"/>
    <property type="match status" value="1"/>
</dbReference>
<keyword evidence="1" id="KW-0472">Membrane</keyword>
<feature type="transmembrane region" description="Helical" evidence="1">
    <location>
        <begin position="73"/>
        <end position="96"/>
    </location>
</feature>
<proteinExistence type="predicted"/>
<feature type="transmembrane region" description="Helical" evidence="1">
    <location>
        <begin position="236"/>
        <end position="256"/>
    </location>
</feature>
<dbReference type="InterPro" id="IPR000620">
    <property type="entry name" value="EamA_dom"/>
</dbReference>